<name>A0A835REQ1_VANPL</name>
<organism evidence="1 2">
    <name type="scientific">Vanilla planifolia</name>
    <name type="common">Vanilla</name>
    <dbReference type="NCBI Taxonomy" id="51239"/>
    <lineage>
        <taxon>Eukaryota</taxon>
        <taxon>Viridiplantae</taxon>
        <taxon>Streptophyta</taxon>
        <taxon>Embryophyta</taxon>
        <taxon>Tracheophyta</taxon>
        <taxon>Spermatophyta</taxon>
        <taxon>Magnoliopsida</taxon>
        <taxon>Liliopsida</taxon>
        <taxon>Asparagales</taxon>
        <taxon>Orchidaceae</taxon>
        <taxon>Vanilloideae</taxon>
        <taxon>Vanilleae</taxon>
        <taxon>Vanilla</taxon>
    </lineage>
</organism>
<dbReference type="OrthoDB" id="6752799at2759"/>
<comment type="caution">
    <text evidence="1">The sequence shown here is derived from an EMBL/GenBank/DDBJ whole genome shotgun (WGS) entry which is preliminary data.</text>
</comment>
<reference evidence="1 2" key="1">
    <citation type="journal article" date="2020" name="Nat. Food">
        <title>A phased Vanilla planifolia genome enables genetic improvement of flavour and production.</title>
        <authorList>
            <person name="Hasing T."/>
            <person name="Tang H."/>
            <person name="Brym M."/>
            <person name="Khazi F."/>
            <person name="Huang T."/>
            <person name="Chambers A.H."/>
        </authorList>
    </citation>
    <scope>NUCLEOTIDE SEQUENCE [LARGE SCALE GENOMIC DNA]</scope>
    <source>
        <tissue evidence="1">Leaf</tissue>
    </source>
</reference>
<evidence type="ECO:0000313" key="2">
    <source>
        <dbReference type="Proteomes" id="UP000636800"/>
    </source>
</evidence>
<sequence>MAKNASEAFALLCQDAGQPAINLEKPTMQMNLEQMTPPYVQSLPQPDQTLEENALQPFNWTRQMDKRPLFQENIDNENIDNIRHSPVLQKCDEQIKELEPSRKKRRIKWDDKPFLQRKFILAVEQLGIDSK</sequence>
<protein>
    <submittedName>
        <fullName evidence="1">Uncharacterized protein</fullName>
    </submittedName>
</protein>
<keyword evidence="2" id="KW-1185">Reference proteome</keyword>
<evidence type="ECO:0000313" key="1">
    <source>
        <dbReference type="EMBL" id="KAG0489073.1"/>
    </source>
</evidence>
<gene>
    <name evidence="1" type="ORF">HPP92_007884</name>
</gene>
<accession>A0A835REQ1</accession>
<dbReference type="AlphaFoldDB" id="A0A835REQ1"/>
<dbReference type="EMBL" id="JADCNL010000003">
    <property type="protein sequence ID" value="KAG0489073.1"/>
    <property type="molecule type" value="Genomic_DNA"/>
</dbReference>
<proteinExistence type="predicted"/>
<dbReference type="Proteomes" id="UP000636800">
    <property type="component" value="Chromosome 3"/>
</dbReference>